<keyword evidence="2" id="KW-1133">Transmembrane helix</keyword>
<protein>
    <submittedName>
        <fullName evidence="3">Uncharacterized protein</fullName>
    </submittedName>
</protein>
<keyword evidence="2" id="KW-0472">Membrane</keyword>
<feature type="compositionally biased region" description="Polar residues" evidence="1">
    <location>
        <begin position="1"/>
        <end position="10"/>
    </location>
</feature>
<gene>
    <name evidence="3" type="ORF">I6H06_26890</name>
</gene>
<organism evidence="3 4">
    <name type="scientific">Burkholderia glumae</name>
    <name type="common">Pseudomonas glumae</name>
    <dbReference type="NCBI Taxonomy" id="337"/>
    <lineage>
        <taxon>Bacteria</taxon>
        <taxon>Pseudomonadati</taxon>
        <taxon>Pseudomonadota</taxon>
        <taxon>Betaproteobacteria</taxon>
        <taxon>Burkholderiales</taxon>
        <taxon>Burkholderiaceae</taxon>
        <taxon>Burkholderia</taxon>
    </lineage>
</organism>
<reference evidence="3 4" key="1">
    <citation type="submission" date="2020-12" db="EMBL/GenBank/DDBJ databases">
        <title>FDA dAtabase for Regulatory Grade micrObial Sequences (FDA-ARGOS): Supporting development and validation of Infectious Disease Dx tests.</title>
        <authorList>
            <person name="Minogue T."/>
            <person name="Wolcott M."/>
            <person name="Wasieloski L."/>
            <person name="Aguilar W."/>
            <person name="Moore D."/>
            <person name="Jaissle J."/>
            <person name="Tallon L."/>
            <person name="Sadzewicz L."/>
            <person name="Zhao X."/>
            <person name="Boylan J."/>
            <person name="Ott S."/>
            <person name="Bowen H."/>
            <person name="Vavikolanu K."/>
            <person name="Mehta A."/>
            <person name="Aluvathingal J."/>
            <person name="Nadendla S."/>
            <person name="Yan Y."/>
            <person name="Sichtig H."/>
        </authorList>
    </citation>
    <scope>NUCLEOTIDE SEQUENCE [LARGE SCALE GENOMIC DNA]</scope>
    <source>
        <strain evidence="3 4">FDAARGOS_949</strain>
    </source>
</reference>
<feature type="region of interest" description="Disordered" evidence="1">
    <location>
        <begin position="1"/>
        <end position="36"/>
    </location>
</feature>
<name>A0AAQ0BSY0_BURGL</name>
<accession>A0AAQ0BSY0</accession>
<keyword evidence="2" id="KW-0812">Transmembrane</keyword>
<evidence type="ECO:0000313" key="4">
    <source>
        <dbReference type="Proteomes" id="UP000594892"/>
    </source>
</evidence>
<sequence length="171" mass="18294">MRTKATQTRESAGIADLSDYRARKHKLPPTTSKNSTRERAAFARNALLGELNSRDVPIVAYAAVLLSEDGEVTISGAGIEPQFAPAIQSGLRRITRHIETSTSKRPSHSGQAGFAKLLPLLSTAILAATYINVIPWIDVALSVLGQLVAGLAARTKSDANGIKSNKPRPRI</sequence>
<dbReference type="Proteomes" id="UP000594892">
    <property type="component" value="Chromosome 2"/>
</dbReference>
<proteinExistence type="predicted"/>
<dbReference type="RefSeq" id="WP_050811421.1">
    <property type="nucleotide sequence ID" value="NZ_CP033641.1"/>
</dbReference>
<dbReference type="EMBL" id="CP065601">
    <property type="protein sequence ID" value="QPQ92678.1"/>
    <property type="molecule type" value="Genomic_DNA"/>
</dbReference>
<feature type="transmembrane region" description="Helical" evidence="2">
    <location>
        <begin position="114"/>
        <end position="137"/>
    </location>
</feature>
<evidence type="ECO:0000313" key="3">
    <source>
        <dbReference type="EMBL" id="QPQ92678.1"/>
    </source>
</evidence>
<evidence type="ECO:0000256" key="1">
    <source>
        <dbReference type="SAM" id="MobiDB-lite"/>
    </source>
</evidence>
<dbReference type="GeneID" id="45698865"/>
<evidence type="ECO:0000256" key="2">
    <source>
        <dbReference type="SAM" id="Phobius"/>
    </source>
</evidence>
<dbReference type="AlphaFoldDB" id="A0AAQ0BSY0"/>